<dbReference type="PROSITE" id="PS00710">
    <property type="entry name" value="PGM_PMM"/>
    <property type="match status" value="1"/>
</dbReference>
<protein>
    <submittedName>
        <fullName evidence="12">Phosphomannomutase</fullName>
    </submittedName>
</protein>
<dbReference type="Pfam" id="PF00408">
    <property type="entry name" value="PGM_PMM_IV"/>
    <property type="match status" value="1"/>
</dbReference>
<evidence type="ECO:0000259" key="9">
    <source>
        <dbReference type="Pfam" id="PF02878"/>
    </source>
</evidence>
<dbReference type="InterPro" id="IPR005845">
    <property type="entry name" value="A-D-PHexomutase_a/b/a-II"/>
</dbReference>
<sequence length="471" mass="50398">MSQSTTGIRCERHDFDPGVLREYDIRGVYGETLSERDAYAVGRSFATRLRRTGGRLVAVGYDGRLSSSSLETALILGLTDGGVDVRRVGLGPTPLLYYAVASGQGVDGGIQVTGSHNPKDHNGFKIVLGGQPFFGDDIFDLARLAAAGDWSVGRGIVDDVDLGDAYLDRIVQALDGIDPGVFDTWRIGWDTGNGAAGPLVQRLVRRLPGRHHVFFAEVDGHFPNHHPDPTVPANLADLIAAVMAGNIDFGFAFDGDGDRLGLVDSRGRIVWGDQILLILAEDLLRRVPGARIMADVKTSQVVFDRIAALGGEPVLWKTGHSLIKSGMKQKGAILAGEMTGHLFFADTFEGYDDALYAALRVMAACARLGRTPTELRDAMPETFATPELRLTVPGTDPATAMTAVLSALRNEGAVFDAIDGARVRHADGWWLLRPSNTQAMLSARAESTSAAGLERVLADLDCHLAAAGVSR</sequence>
<dbReference type="InParanoid" id="F1Z5B1"/>
<dbReference type="InterPro" id="IPR016066">
    <property type="entry name" value="A-D-PHexomutase_CS"/>
</dbReference>
<dbReference type="STRING" id="983920.Y88_2163"/>
<keyword evidence="6" id="KW-0413">Isomerase</keyword>
<dbReference type="eggNOG" id="COG1109">
    <property type="taxonomic scope" value="Bacteria"/>
</dbReference>
<dbReference type="Pfam" id="PF02879">
    <property type="entry name" value="PGM_PMM_II"/>
    <property type="match status" value="1"/>
</dbReference>
<accession>F1Z5B1</accession>
<dbReference type="CDD" id="cd03089">
    <property type="entry name" value="PMM_PGM"/>
    <property type="match status" value="1"/>
</dbReference>
<feature type="domain" description="Alpha-D-phosphohexomutase alpha/beta/alpha" evidence="11">
    <location>
        <begin position="271"/>
        <end position="382"/>
    </location>
</feature>
<dbReference type="AlphaFoldDB" id="F1Z5B1"/>
<dbReference type="GO" id="GO:0016868">
    <property type="term" value="F:intramolecular phosphotransferase activity"/>
    <property type="evidence" value="ECO:0007669"/>
    <property type="project" value="InterPro"/>
</dbReference>
<dbReference type="EMBL" id="AEWJ01000023">
    <property type="protein sequence ID" value="EGD60289.1"/>
    <property type="molecule type" value="Genomic_DNA"/>
</dbReference>
<dbReference type="Gene3D" id="3.40.120.10">
    <property type="entry name" value="Alpha-D-Glucose-1,6-Bisphosphate, subunit A, domain 3"/>
    <property type="match status" value="3"/>
</dbReference>
<evidence type="ECO:0000259" key="11">
    <source>
        <dbReference type="Pfam" id="PF02880"/>
    </source>
</evidence>
<gene>
    <name evidence="12" type="ORF">Y88_2163</name>
</gene>
<dbReference type="InterPro" id="IPR005846">
    <property type="entry name" value="A-D-PHexomutase_a/b/a-III"/>
</dbReference>
<dbReference type="InterPro" id="IPR005843">
    <property type="entry name" value="A-D-PHexomutase_C"/>
</dbReference>
<evidence type="ECO:0000256" key="4">
    <source>
        <dbReference type="ARBA" id="ARBA00022723"/>
    </source>
</evidence>
<keyword evidence="5 7" id="KW-0460">Magnesium</keyword>
<evidence type="ECO:0000259" key="10">
    <source>
        <dbReference type="Pfam" id="PF02879"/>
    </source>
</evidence>
<dbReference type="HOGENOM" id="CLU_016950_9_1_5"/>
<dbReference type="Proteomes" id="UP000004728">
    <property type="component" value="Unassembled WGS sequence"/>
</dbReference>
<feature type="domain" description="Alpha-D-phosphohexomutase C-terminal" evidence="8">
    <location>
        <begin position="398"/>
        <end position="460"/>
    </location>
</feature>
<evidence type="ECO:0000256" key="3">
    <source>
        <dbReference type="ARBA" id="ARBA00022553"/>
    </source>
</evidence>
<dbReference type="OrthoDB" id="9803322at2"/>
<evidence type="ECO:0000256" key="5">
    <source>
        <dbReference type="ARBA" id="ARBA00022842"/>
    </source>
</evidence>
<dbReference type="InterPro" id="IPR005844">
    <property type="entry name" value="A-D-PHexomutase_a/b/a-I"/>
</dbReference>
<evidence type="ECO:0000256" key="6">
    <source>
        <dbReference type="ARBA" id="ARBA00023235"/>
    </source>
</evidence>
<dbReference type="GO" id="GO:0005975">
    <property type="term" value="P:carbohydrate metabolic process"/>
    <property type="evidence" value="ECO:0007669"/>
    <property type="project" value="InterPro"/>
</dbReference>
<dbReference type="Pfam" id="PF02880">
    <property type="entry name" value="PGM_PMM_III"/>
    <property type="match status" value="1"/>
</dbReference>
<evidence type="ECO:0000256" key="1">
    <source>
        <dbReference type="ARBA" id="ARBA00001946"/>
    </source>
</evidence>
<organism evidence="12 13">
    <name type="scientific">Novosphingobium nitrogenifigens DSM 19370</name>
    <dbReference type="NCBI Taxonomy" id="983920"/>
    <lineage>
        <taxon>Bacteria</taxon>
        <taxon>Pseudomonadati</taxon>
        <taxon>Pseudomonadota</taxon>
        <taxon>Alphaproteobacteria</taxon>
        <taxon>Sphingomonadales</taxon>
        <taxon>Sphingomonadaceae</taxon>
        <taxon>Novosphingobium</taxon>
    </lineage>
</organism>
<evidence type="ECO:0000259" key="8">
    <source>
        <dbReference type="Pfam" id="PF00408"/>
    </source>
</evidence>
<dbReference type="PANTHER" id="PTHR43771:SF2">
    <property type="entry name" value="PHOSPHOMANNOMUTASE_PHOSPHOGLUCOMUTASE"/>
    <property type="match status" value="1"/>
</dbReference>
<comment type="cofactor">
    <cofactor evidence="1">
        <name>Mg(2+)</name>
        <dbReference type="ChEBI" id="CHEBI:18420"/>
    </cofactor>
</comment>
<dbReference type="NCBIfam" id="NF046027">
    <property type="entry name" value="PhglucPhmanMutPgmG"/>
    <property type="match status" value="1"/>
</dbReference>
<dbReference type="Gene3D" id="3.30.310.50">
    <property type="entry name" value="Alpha-D-phosphohexomutase, C-terminal domain"/>
    <property type="match status" value="1"/>
</dbReference>
<keyword evidence="13" id="KW-1185">Reference proteome</keyword>
<dbReference type="SUPFAM" id="SSF55957">
    <property type="entry name" value="Phosphoglucomutase, C-terminal domain"/>
    <property type="match status" value="1"/>
</dbReference>
<dbReference type="InterPro" id="IPR016055">
    <property type="entry name" value="A-D-PHexomutase_a/b/a-I/II/III"/>
</dbReference>
<keyword evidence="4 7" id="KW-0479">Metal-binding</keyword>
<evidence type="ECO:0000313" key="13">
    <source>
        <dbReference type="Proteomes" id="UP000004728"/>
    </source>
</evidence>
<name>F1Z5B1_9SPHN</name>
<evidence type="ECO:0000256" key="2">
    <source>
        <dbReference type="ARBA" id="ARBA00010231"/>
    </source>
</evidence>
<dbReference type="FunCoup" id="F1Z5B1">
    <property type="interactions" value="295"/>
</dbReference>
<evidence type="ECO:0000313" key="12">
    <source>
        <dbReference type="EMBL" id="EGD60289.1"/>
    </source>
</evidence>
<dbReference type="SUPFAM" id="SSF53738">
    <property type="entry name" value="Phosphoglucomutase, first 3 domains"/>
    <property type="match status" value="3"/>
</dbReference>
<dbReference type="PANTHER" id="PTHR43771">
    <property type="entry name" value="PHOSPHOMANNOMUTASE"/>
    <property type="match status" value="1"/>
</dbReference>
<comment type="similarity">
    <text evidence="2 7">Belongs to the phosphohexose mutase family.</text>
</comment>
<feature type="domain" description="Alpha-D-phosphohexomutase alpha/beta/alpha" evidence="9">
    <location>
        <begin position="21"/>
        <end position="136"/>
    </location>
</feature>
<keyword evidence="3" id="KW-0597">Phosphoprotein</keyword>
<feature type="domain" description="Alpha-D-phosphohexomutase alpha/beta/alpha" evidence="10">
    <location>
        <begin position="164"/>
        <end position="267"/>
    </location>
</feature>
<dbReference type="Pfam" id="PF02878">
    <property type="entry name" value="PGM_PMM_I"/>
    <property type="match status" value="1"/>
</dbReference>
<dbReference type="RefSeq" id="WP_008069437.1">
    <property type="nucleotide sequence ID" value="NZ_AQWK01000005.1"/>
</dbReference>
<dbReference type="InterPro" id="IPR036900">
    <property type="entry name" value="A-D-PHexomutase_C_sf"/>
</dbReference>
<reference evidence="12 13" key="1">
    <citation type="journal article" date="2012" name="J. Bacteriol.">
        <title>Draft Genome Sequence of Novosphingobium nitrogenifigens Y88T.</title>
        <authorList>
            <person name="Strabala T.J."/>
            <person name="Macdonald L."/>
            <person name="Liu V."/>
            <person name="Smit A.M."/>
        </authorList>
    </citation>
    <scope>NUCLEOTIDE SEQUENCE [LARGE SCALE GENOMIC DNA]</scope>
    <source>
        <strain evidence="12 13">DSM 19370</strain>
    </source>
</reference>
<dbReference type="PRINTS" id="PR00509">
    <property type="entry name" value="PGMPMM"/>
</dbReference>
<evidence type="ECO:0000256" key="7">
    <source>
        <dbReference type="RuleBase" id="RU004326"/>
    </source>
</evidence>
<comment type="caution">
    <text evidence="12">The sequence shown here is derived from an EMBL/GenBank/DDBJ whole genome shotgun (WGS) entry which is preliminary data.</text>
</comment>
<proteinExistence type="inferred from homology"/>
<dbReference type="InterPro" id="IPR005841">
    <property type="entry name" value="Alpha-D-phosphohexomutase_SF"/>
</dbReference>
<dbReference type="GO" id="GO:0000287">
    <property type="term" value="F:magnesium ion binding"/>
    <property type="evidence" value="ECO:0007669"/>
    <property type="project" value="InterPro"/>
</dbReference>